<evidence type="ECO:0000256" key="4">
    <source>
        <dbReference type="ARBA" id="ARBA00022827"/>
    </source>
</evidence>
<evidence type="ECO:0000256" key="5">
    <source>
        <dbReference type="ARBA" id="ARBA00023002"/>
    </source>
</evidence>
<dbReference type="EMBL" id="GL984363">
    <property type="protein sequence ID" value="EGR27367.1"/>
    <property type="molecule type" value="Genomic_DNA"/>
</dbReference>
<dbReference type="SUPFAM" id="SSF51905">
    <property type="entry name" value="FAD/NAD(P)-binding domain"/>
    <property type="match status" value="1"/>
</dbReference>
<sequence>MIKKTFKLFSTLQQGQTETYDIIISGCGPVGLSFACALSNSMYFKNQKAKILMLDSQKLEENLTDIPHQRVYSINYSSQNFLQSIGAWDHLDKKRLGHTKQMQVWEEKGQSYIKFKHQGSPNDDDNKLGTLIENNNIILSLLKRIRELNTIEFSIPDQIECLEDDENSNLQIVKLKSGRKMFSKLVVGSDGRNSVVKEQKKIGTYGWMYNQMGIVCTIKTSKSEKNTAYQRYFINGSSLAILPLWDGYSSIVYSVPLYQYEELIKQSDNDFLNTLNFALSKQSNLQTPTFNFNDQSFVPPPFVTQIINKRLAFPLAQLQSGRYIARNIALIGDAAHSIHPHGGQGLNNGFNDAISLSNCVIRNFRAGHFIGDLMSLQEYESEAKVFNYFNGISMEVLKKLYEVDVAGFAMVRNFGANLLNNCNFIKNNIQKIAGQNPFAPQKYEWID</sequence>
<dbReference type="PANTHER" id="PTHR43876">
    <property type="entry name" value="UBIQUINONE BIOSYNTHESIS MONOOXYGENASE COQ6, MITOCHONDRIAL"/>
    <property type="match status" value="1"/>
</dbReference>
<dbReference type="GeneID" id="14903435"/>
<dbReference type="GO" id="GO:0005739">
    <property type="term" value="C:mitochondrion"/>
    <property type="evidence" value="ECO:0007669"/>
    <property type="project" value="TreeGrafter"/>
</dbReference>
<dbReference type="PANTHER" id="PTHR43876:SF7">
    <property type="entry name" value="UBIQUINONE BIOSYNTHESIS MONOOXYGENASE COQ6, MITOCHONDRIAL"/>
    <property type="match status" value="1"/>
</dbReference>
<keyword evidence="8" id="KW-0830">Ubiquinone</keyword>
<evidence type="ECO:0000256" key="2">
    <source>
        <dbReference type="ARBA" id="ARBA00005349"/>
    </source>
</evidence>
<evidence type="ECO:0000256" key="6">
    <source>
        <dbReference type="ARBA" id="ARBA00023033"/>
    </source>
</evidence>
<protein>
    <submittedName>
        <fullName evidence="8">Ubiquinone biosynthesis coq6 family protein, putative</fullName>
        <ecNumber evidence="8">1.14.13.50</ecNumber>
    </submittedName>
</protein>
<feature type="domain" description="FAD-binding" evidence="7">
    <location>
        <begin position="20"/>
        <end position="359"/>
    </location>
</feature>
<accession>G0R590</accession>
<dbReference type="AlphaFoldDB" id="G0R590"/>
<dbReference type="PRINTS" id="PR00420">
    <property type="entry name" value="RNGMNOXGNASE"/>
</dbReference>
<dbReference type="GO" id="GO:0006744">
    <property type="term" value="P:ubiquinone biosynthetic process"/>
    <property type="evidence" value="ECO:0007669"/>
    <property type="project" value="InterPro"/>
</dbReference>
<comment type="similarity">
    <text evidence="2">Belongs to the UbiH/COQ6 family.</text>
</comment>
<name>G0R590_ICHMU</name>
<dbReference type="InterPro" id="IPR036188">
    <property type="entry name" value="FAD/NAD-bd_sf"/>
</dbReference>
<dbReference type="NCBIfam" id="TIGR01988">
    <property type="entry name" value="Ubi-OHases"/>
    <property type="match status" value="1"/>
</dbReference>
<evidence type="ECO:0000313" key="9">
    <source>
        <dbReference type="Proteomes" id="UP000008983"/>
    </source>
</evidence>
<comment type="cofactor">
    <cofactor evidence="1">
        <name>FAD</name>
        <dbReference type="ChEBI" id="CHEBI:57692"/>
    </cofactor>
</comment>
<dbReference type="RefSeq" id="XP_004024251.1">
    <property type="nucleotide sequence ID" value="XM_004024202.1"/>
</dbReference>
<evidence type="ECO:0000256" key="3">
    <source>
        <dbReference type="ARBA" id="ARBA00022630"/>
    </source>
</evidence>
<evidence type="ECO:0000259" key="7">
    <source>
        <dbReference type="Pfam" id="PF01494"/>
    </source>
</evidence>
<dbReference type="InterPro" id="IPR051205">
    <property type="entry name" value="UbiH/COQ6_monooxygenase"/>
</dbReference>
<keyword evidence="9" id="KW-1185">Reference proteome</keyword>
<dbReference type="Pfam" id="PF01494">
    <property type="entry name" value="FAD_binding_3"/>
    <property type="match status" value="1"/>
</dbReference>
<evidence type="ECO:0000256" key="1">
    <source>
        <dbReference type="ARBA" id="ARBA00001974"/>
    </source>
</evidence>
<organism evidence="8 9">
    <name type="scientific">Ichthyophthirius multifiliis</name>
    <name type="common">White spot disease agent</name>
    <name type="synonym">Ich</name>
    <dbReference type="NCBI Taxonomy" id="5932"/>
    <lineage>
        <taxon>Eukaryota</taxon>
        <taxon>Sar</taxon>
        <taxon>Alveolata</taxon>
        <taxon>Ciliophora</taxon>
        <taxon>Intramacronucleata</taxon>
        <taxon>Oligohymenophorea</taxon>
        <taxon>Hymenostomatida</taxon>
        <taxon>Ophryoglenina</taxon>
        <taxon>Ichthyophthirius</taxon>
    </lineage>
</organism>
<keyword evidence="4" id="KW-0274">FAD</keyword>
<reference evidence="8 9" key="1">
    <citation type="submission" date="2011-07" db="EMBL/GenBank/DDBJ databases">
        <authorList>
            <person name="Coyne R."/>
            <person name="Brami D."/>
            <person name="Johnson J."/>
            <person name="Hostetler J."/>
            <person name="Hannick L."/>
            <person name="Clark T."/>
            <person name="Cassidy-Hanley D."/>
            <person name="Inman J."/>
        </authorList>
    </citation>
    <scope>NUCLEOTIDE SEQUENCE [LARGE SCALE GENOMIC DNA]</scope>
    <source>
        <strain evidence="8 9">G5</strain>
    </source>
</reference>
<dbReference type="STRING" id="857967.G0R590"/>
<dbReference type="GO" id="GO:0071949">
    <property type="term" value="F:FAD binding"/>
    <property type="evidence" value="ECO:0007669"/>
    <property type="project" value="InterPro"/>
</dbReference>
<proteinExistence type="inferred from homology"/>
<dbReference type="InterPro" id="IPR010971">
    <property type="entry name" value="UbiH/COQ6"/>
</dbReference>
<dbReference type="eggNOG" id="KOG3855">
    <property type="taxonomic scope" value="Eukaryota"/>
</dbReference>
<dbReference type="Proteomes" id="UP000008983">
    <property type="component" value="Unassembled WGS sequence"/>
</dbReference>
<dbReference type="GO" id="GO:0018677">
    <property type="term" value="F:pentachlorophenol monooxygenase activity"/>
    <property type="evidence" value="ECO:0007669"/>
    <property type="project" value="UniProtKB-EC"/>
</dbReference>
<evidence type="ECO:0000313" key="8">
    <source>
        <dbReference type="EMBL" id="EGR27367.1"/>
    </source>
</evidence>
<keyword evidence="5 8" id="KW-0560">Oxidoreductase</keyword>
<gene>
    <name evidence="8" type="ORF">IMG5_197020</name>
</gene>
<dbReference type="InParanoid" id="G0R590"/>
<keyword evidence="6" id="KW-0503">Monooxygenase</keyword>
<dbReference type="OMA" id="VKQMQVW"/>
<dbReference type="EC" id="1.14.13.50" evidence="8"/>
<dbReference type="OrthoDB" id="683240at2759"/>
<keyword evidence="3" id="KW-0285">Flavoprotein</keyword>
<dbReference type="InterPro" id="IPR002938">
    <property type="entry name" value="FAD-bd"/>
</dbReference>
<dbReference type="Gene3D" id="3.50.50.60">
    <property type="entry name" value="FAD/NAD(P)-binding domain"/>
    <property type="match status" value="2"/>
</dbReference>